<dbReference type="InterPro" id="IPR045058">
    <property type="entry name" value="GIMA/IAN/Toc"/>
</dbReference>
<dbReference type="RefSeq" id="XP_028255120.1">
    <property type="nucleotide sequence ID" value="XM_028399319.1"/>
</dbReference>
<dbReference type="Proteomes" id="UP000515145">
    <property type="component" value="Chromosome 1"/>
</dbReference>
<keyword evidence="6" id="KW-1185">Reference proteome</keyword>
<dbReference type="GO" id="GO:0005525">
    <property type="term" value="F:GTP binding"/>
    <property type="evidence" value="ECO:0007669"/>
    <property type="project" value="UniProtKB-KW"/>
</dbReference>
<keyword evidence="2" id="KW-0547">Nucleotide-binding</keyword>
<name>A0A6P7HHM3_9TELE</name>
<dbReference type="PROSITE" id="PS51720">
    <property type="entry name" value="G_AIG1"/>
    <property type="match status" value="2"/>
</dbReference>
<dbReference type="AlphaFoldDB" id="A0A6P7HHM3"/>
<feature type="region of interest" description="Disordered" evidence="4">
    <location>
        <begin position="235"/>
        <end position="300"/>
    </location>
</feature>
<evidence type="ECO:0000256" key="4">
    <source>
        <dbReference type="SAM" id="MobiDB-lite"/>
    </source>
</evidence>
<accession>A0A6P7HHM3</accession>
<dbReference type="Gene3D" id="3.40.50.300">
    <property type="entry name" value="P-loop containing nucleotide triphosphate hydrolases"/>
    <property type="match status" value="2"/>
</dbReference>
<gene>
    <name evidence="7" type="primary">LOC114431717</name>
</gene>
<dbReference type="InterPro" id="IPR006703">
    <property type="entry name" value="G_AIG1"/>
</dbReference>
<keyword evidence="3" id="KW-0342">GTP-binding</keyword>
<evidence type="ECO:0000313" key="6">
    <source>
        <dbReference type="Proteomes" id="UP000515145"/>
    </source>
</evidence>
<dbReference type="GeneID" id="114431717"/>
<evidence type="ECO:0000313" key="7">
    <source>
        <dbReference type="RefSeq" id="XP_028255120.1"/>
    </source>
</evidence>
<proteinExistence type="inferred from homology"/>
<evidence type="ECO:0000259" key="5">
    <source>
        <dbReference type="PROSITE" id="PS51720"/>
    </source>
</evidence>
<dbReference type="FunFam" id="3.40.50.300:FF:000366">
    <property type="entry name" value="GTPase, IMAP family member 2"/>
    <property type="match status" value="2"/>
</dbReference>
<evidence type="ECO:0000256" key="2">
    <source>
        <dbReference type="ARBA" id="ARBA00022741"/>
    </source>
</evidence>
<reference evidence="7" key="1">
    <citation type="submission" date="2025-08" db="UniProtKB">
        <authorList>
            <consortium name="RefSeq"/>
        </authorList>
    </citation>
    <scope>IDENTIFICATION</scope>
</reference>
<organism evidence="6 7">
    <name type="scientific">Parambassis ranga</name>
    <name type="common">Indian glassy fish</name>
    <dbReference type="NCBI Taxonomy" id="210632"/>
    <lineage>
        <taxon>Eukaryota</taxon>
        <taxon>Metazoa</taxon>
        <taxon>Chordata</taxon>
        <taxon>Craniata</taxon>
        <taxon>Vertebrata</taxon>
        <taxon>Euteleostomi</taxon>
        <taxon>Actinopterygii</taxon>
        <taxon>Neopterygii</taxon>
        <taxon>Teleostei</taxon>
        <taxon>Neoteleostei</taxon>
        <taxon>Acanthomorphata</taxon>
        <taxon>Ovalentaria</taxon>
        <taxon>Ambassidae</taxon>
        <taxon>Parambassis</taxon>
    </lineage>
</organism>
<feature type="domain" description="AIG1-type G" evidence="5">
    <location>
        <begin position="349"/>
        <end position="548"/>
    </location>
</feature>
<dbReference type="SUPFAM" id="SSF52540">
    <property type="entry name" value="P-loop containing nucleoside triphosphate hydrolases"/>
    <property type="match status" value="2"/>
</dbReference>
<comment type="similarity">
    <text evidence="1">Belongs to the TRAFAC class TrmE-Era-EngA-EngB-Septin-like GTPase superfamily. AIG1/Toc34/Toc159-like paraseptin GTPase family. IAN subfamily.</text>
</comment>
<protein>
    <submittedName>
        <fullName evidence="7">Calponin homology domain-containing protein DDB_G0272472-like</fullName>
    </submittedName>
</protein>
<feature type="region of interest" description="Disordered" evidence="4">
    <location>
        <begin position="589"/>
        <end position="670"/>
    </location>
</feature>
<feature type="domain" description="AIG1-type G" evidence="5">
    <location>
        <begin position="12"/>
        <end position="211"/>
    </location>
</feature>
<dbReference type="InParanoid" id="A0A6P7HHM3"/>
<dbReference type="PANTHER" id="PTHR10903">
    <property type="entry name" value="GTPASE, IMAP FAMILY MEMBER-RELATED"/>
    <property type="match status" value="1"/>
</dbReference>
<dbReference type="CDD" id="cd01852">
    <property type="entry name" value="AIG1"/>
    <property type="match status" value="2"/>
</dbReference>
<feature type="compositionally biased region" description="Basic residues" evidence="4">
    <location>
        <begin position="241"/>
        <end position="253"/>
    </location>
</feature>
<feature type="compositionally biased region" description="Basic and acidic residues" evidence="4">
    <location>
        <begin position="254"/>
        <end position="300"/>
    </location>
</feature>
<evidence type="ECO:0000256" key="1">
    <source>
        <dbReference type="ARBA" id="ARBA00008535"/>
    </source>
</evidence>
<dbReference type="Pfam" id="PF04548">
    <property type="entry name" value="AIG1"/>
    <property type="match status" value="2"/>
</dbReference>
<dbReference type="OrthoDB" id="8954335at2759"/>
<dbReference type="PANTHER" id="PTHR10903:SF112">
    <property type="entry name" value="SI:CH211-113E8.5"/>
    <property type="match status" value="1"/>
</dbReference>
<dbReference type="InterPro" id="IPR027417">
    <property type="entry name" value="P-loop_NTPase"/>
</dbReference>
<sequence length="713" mass="84380">MPRRNPYRANKNKELRMVMVGRTGIGKSATGNTILGRKCFESKFSAMSMTVDCSKGKAAVDGQKVAVIDTPGLFDTRFGMDRTTKAVTQCITYSAPGPHIFLVVIRLGRFTDEEKQTVQMIQNIFGGAADRYSMVLFTHGDLLEDTTIEEYLSDSPELQELVKRCNNQYHVFNNKLKDHRLQVTELLNKIRQIVQKNGGSHYTNEMFQEAERAIEEEKQRILKEKEAQIRKERVEMEKQAQKHHRKELRKIKRQREAEKERERREREEERKREMERMEREWETEREEKEAQRRRDEEERQRQIENMRRRLEEQRQRELEEERARLRRQHRGVILDSYSFSSTGSLIKSDEELRMVMVGKTGIGKSATGNTILGRQCFESKFSARSMTEDCSKGKAAVDGQKVAVIDTPGLFDTRFGMDRTTKDVTQCITYSAPGPHIFLVVIRLGRFTDEEKQTVQMIQNIFGGAADRYSMVLFTHGDLLEDTTIEEYLSDSPELQELVDRCNNQYHVFDNKLKDRRPQVTELLNKIRQIVQKNGGSHYTNEMFQEAERAIEEEKQRILKEKEAQIRKERVEMEKQIQEKYDKEMQKISEQLQAEREREKKEREEERKKMKEEMDEERRRERKEREAERQREREEREREMKNTMERIKEKHDRELREERNKLQSRHEYQAREEAEKINPLLPLVVVGEAIVEAGRAVVGGLKKLGQKIWSLFK</sequence>
<evidence type="ECO:0000256" key="3">
    <source>
        <dbReference type="ARBA" id="ARBA00023134"/>
    </source>
</evidence>